<evidence type="ECO:0000313" key="4">
    <source>
        <dbReference type="EMBL" id="GHJ89462.1"/>
    </source>
</evidence>
<accession>A0A8H3TYJ3</accession>
<proteinExistence type="inferred from homology"/>
<dbReference type="AlphaFoldDB" id="A0A8H3TYJ3"/>
<dbReference type="Gene3D" id="1.10.287.2720">
    <property type="match status" value="1"/>
</dbReference>
<organism evidence="4 5">
    <name type="scientific">Naganishia liquefaciens</name>
    <dbReference type="NCBI Taxonomy" id="104408"/>
    <lineage>
        <taxon>Eukaryota</taxon>
        <taxon>Fungi</taxon>
        <taxon>Dikarya</taxon>
        <taxon>Basidiomycota</taxon>
        <taxon>Agaricomycotina</taxon>
        <taxon>Tremellomycetes</taxon>
        <taxon>Filobasidiales</taxon>
        <taxon>Filobasidiaceae</taxon>
        <taxon>Naganishia</taxon>
    </lineage>
</organism>
<reference evidence="4" key="1">
    <citation type="submission" date="2020-07" db="EMBL/GenBank/DDBJ databases">
        <title>Draft Genome Sequence of a Deep-Sea Yeast, Naganishia (Cryptococcus) liquefaciens strain N6.</title>
        <authorList>
            <person name="Han Y.W."/>
            <person name="Kajitani R."/>
            <person name="Morimoto H."/>
            <person name="Parhat M."/>
            <person name="Tsubouchi H."/>
            <person name="Bakenova O."/>
            <person name="Ogata M."/>
            <person name="Argunhan B."/>
            <person name="Aoki R."/>
            <person name="Kajiwara S."/>
            <person name="Itoh T."/>
            <person name="Iwasaki H."/>
        </authorList>
    </citation>
    <scope>NUCLEOTIDE SEQUENCE</scope>
    <source>
        <strain evidence="4">N6</strain>
    </source>
</reference>
<comment type="caution">
    <text evidence="4">The sequence shown here is derived from an EMBL/GenBank/DDBJ whole genome shotgun (WGS) entry which is preliminary data.</text>
</comment>
<keyword evidence="5" id="KW-1185">Reference proteome</keyword>
<dbReference type="GO" id="GO:0005829">
    <property type="term" value="C:cytosol"/>
    <property type="evidence" value="ECO:0007669"/>
    <property type="project" value="TreeGrafter"/>
</dbReference>
<comment type="similarity">
    <text evidence="1 2">Belongs to the OSBP family.</text>
</comment>
<protein>
    <recommendedName>
        <fullName evidence="6">Oxysterol-binding protein</fullName>
    </recommendedName>
</protein>
<dbReference type="EMBL" id="BLZA01000043">
    <property type="protein sequence ID" value="GHJ89462.1"/>
    <property type="molecule type" value="Genomic_DNA"/>
</dbReference>
<dbReference type="Gene3D" id="3.30.70.3490">
    <property type="match status" value="1"/>
</dbReference>
<evidence type="ECO:0000256" key="2">
    <source>
        <dbReference type="RuleBase" id="RU003844"/>
    </source>
</evidence>
<evidence type="ECO:0000313" key="5">
    <source>
        <dbReference type="Proteomes" id="UP000620104"/>
    </source>
</evidence>
<dbReference type="PROSITE" id="PS01013">
    <property type="entry name" value="OSBP"/>
    <property type="match status" value="1"/>
</dbReference>
<gene>
    <name evidence="4" type="ORF">NliqN6_5864</name>
</gene>
<sequence>MAEQEGTDVVPTEQKAGWSSFIKSLASMTGDLSSMTAPPFILSPTSLTEFPAYWGERPELFADIATGKTEQDRMEKVLRWFICTLKGQYTTRNEKMGSEKKPLNPVLGEEFFGVWPDVGYGETTLTVEQVSHHPPITAYFIQNQKAGVTLQGHSGQKTSFSGGSINVKQNGHATLTASLPGGKRETYLITLPRLQIQGLVWGSPYIELADSTAIVGDTGYIATIDYKGKGWVSGKAHSYKAVLSHGSKSIRSYEGQWTSIGTVAKSNEVFTDATVPKQEVQVKPIEQQGEWESRRLWAATAQGIRSGDYESASRDKSRIENEQRQRRKDEAAAGQPWQLKYFEHVDSDPVYKQLAAQVKGIPSEEDAYIFRGRA</sequence>
<dbReference type="OrthoDB" id="14833at2759"/>
<dbReference type="PANTHER" id="PTHR10972:SF184">
    <property type="entry name" value="OXYSTEROL-BINDING PROTEIN HOMOLOG 4-RELATED"/>
    <property type="match status" value="1"/>
</dbReference>
<evidence type="ECO:0008006" key="6">
    <source>
        <dbReference type="Google" id="ProtNLM"/>
    </source>
</evidence>
<dbReference type="GO" id="GO:0016020">
    <property type="term" value="C:membrane"/>
    <property type="evidence" value="ECO:0007669"/>
    <property type="project" value="TreeGrafter"/>
</dbReference>
<dbReference type="InterPro" id="IPR037239">
    <property type="entry name" value="OSBP_sf"/>
</dbReference>
<dbReference type="InterPro" id="IPR000648">
    <property type="entry name" value="Oxysterol-bd"/>
</dbReference>
<evidence type="ECO:0000256" key="3">
    <source>
        <dbReference type="SAM" id="MobiDB-lite"/>
    </source>
</evidence>
<dbReference type="InterPro" id="IPR018494">
    <property type="entry name" value="Oxysterol-bd_CS"/>
</dbReference>
<feature type="compositionally biased region" description="Basic and acidic residues" evidence="3">
    <location>
        <begin position="307"/>
        <end position="331"/>
    </location>
</feature>
<feature type="region of interest" description="Disordered" evidence="3">
    <location>
        <begin position="307"/>
        <end position="333"/>
    </location>
</feature>
<name>A0A8H3TYJ3_9TREE</name>
<dbReference type="Proteomes" id="UP000620104">
    <property type="component" value="Unassembled WGS sequence"/>
</dbReference>
<dbReference type="Pfam" id="PF01237">
    <property type="entry name" value="Oxysterol_BP"/>
    <property type="match status" value="2"/>
</dbReference>
<dbReference type="Gene3D" id="2.40.160.120">
    <property type="match status" value="1"/>
</dbReference>
<dbReference type="PANTHER" id="PTHR10972">
    <property type="entry name" value="OXYSTEROL-BINDING PROTEIN-RELATED"/>
    <property type="match status" value="1"/>
</dbReference>
<dbReference type="SUPFAM" id="SSF144000">
    <property type="entry name" value="Oxysterol-binding protein-like"/>
    <property type="match status" value="1"/>
</dbReference>
<dbReference type="GO" id="GO:0008142">
    <property type="term" value="F:oxysterol binding"/>
    <property type="evidence" value="ECO:0007669"/>
    <property type="project" value="TreeGrafter"/>
</dbReference>
<dbReference type="Gene3D" id="6.10.250.1430">
    <property type="match status" value="1"/>
</dbReference>
<evidence type="ECO:0000256" key="1">
    <source>
        <dbReference type="ARBA" id="ARBA00008842"/>
    </source>
</evidence>